<feature type="transmembrane region" description="Helical" evidence="8">
    <location>
        <begin position="183"/>
        <end position="201"/>
    </location>
</feature>
<feature type="transmembrane region" description="Helical" evidence="8">
    <location>
        <begin position="59"/>
        <end position="76"/>
    </location>
</feature>
<keyword evidence="7 8" id="KW-0472">Membrane</keyword>
<keyword evidence="5 8" id="KW-0812">Transmembrane</keyword>
<dbReference type="NCBIfam" id="NF037994">
    <property type="entry name" value="DcuC_1"/>
    <property type="match status" value="1"/>
</dbReference>
<evidence type="ECO:0000256" key="2">
    <source>
        <dbReference type="ARBA" id="ARBA00005275"/>
    </source>
</evidence>
<evidence type="ECO:0000256" key="6">
    <source>
        <dbReference type="ARBA" id="ARBA00022989"/>
    </source>
</evidence>
<keyword evidence="4" id="KW-1003">Cell membrane</keyword>
<evidence type="ECO:0000256" key="5">
    <source>
        <dbReference type="ARBA" id="ARBA00022692"/>
    </source>
</evidence>
<feature type="transmembrane region" description="Helical" evidence="8">
    <location>
        <begin position="96"/>
        <end position="117"/>
    </location>
</feature>
<accession>A0ABT1N4M2</accession>
<organism evidence="9 10">
    <name type="scientific">Photobacterium pectinilyticum</name>
    <dbReference type="NCBI Taxonomy" id="2906793"/>
    <lineage>
        <taxon>Bacteria</taxon>
        <taxon>Pseudomonadati</taxon>
        <taxon>Pseudomonadota</taxon>
        <taxon>Gammaproteobacteria</taxon>
        <taxon>Vibrionales</taxon>
        <taxon>Vibrionaceae</taxon>
        <taxon>Photobacterium</taxon>
    </lineage>
</organism>
<gene>
    <name evidence="9" type="primary">dcuC</name>
    <name evidence="9" type="ORF">NHN17_16670</name>
</gene>
<feature type="transmembrane region" description="Helical" evidence="8">
    <location>
        <begin position="129"/>
        <end position="152"/>
    </location>
</feature>
<dbReference type="Pfam" id="PF03606">
    <property type="entry name" value="DcuC"/>
    <property type="match status" value="1"/>
</dbReference>
<evidence type="ECO:0000313" key="9">
    <source>
        <dbReference type="EMBL" id="MCQ1059683.1"/>
    </source>
</evidence>
<evidence type="ECO:0000256" key="8">
    <source>
        <dbReference type="SAM" id="Phobius"/>
    </source>
</evidence>
<comment type="subcellular location">
    <subcellularLocation>
        <location evidence="1">Cell membrane</location>
        <topology evidence="1">Multi-pass membrane protein</topology>
    </subcellularLocation>
</comment>
<dbReference type="PANTHER" id="PTHR42002">
    <property type="entry name" value="ANAEROBIC C4-DICARBOXYLATE TRANSPORTER DCUC-RELATED"/>
    <property type="match status" value="1"/>
</dbReference>
<evidence type="ECO:0000256" key="1">
    <source>
        <dbReference type="ARBA" id="ARBA00004651"/>
    </source>
</evidence>
<dbReference type="RefSeq" id="WP_255043775.1">
    <property type="nucleotide sequence ID" value="NZ_JANEYT010000043.1"/>
</dbReference>
<dbReference type="PANTHER" id="PTHR42002:SF2">
    <property type="entry name" value="ANAEROBIC C4-DICARBOXYLATE TRANSPORTER DCUC-RELATED"/>
    <property type="match status" value="1"/>
</dbReference>
<keyword evidence="6 8" id="KW-1133">Transmembrane helix</keyword>
<keyword evidence="3" id="KW-0813">Transport</keyword>
<name>A0ABT1N4M2_9GAMM</name>
<evidence type="ECO:0000256" key="4">
    <source>
        <dbReference type="ARBA" id="ARBA00022475"/>
    </source>
</evidence>
<reference evidence="9 10" key="1">
    <citation type="submission" date="2022-07" db="EMBL/GenBank/DDBJ databases">
        <title>Photobacterium pectinilyticum sp. nov., a marine bacterium isolated from surface seawater of Qingdao offshore.</title>
        <authorList>
            <person name="Wang X."/>
        </authorList>
    </citation>
    <scope>NUCLEOTIDE SEQUENCE [LARGE SCALE GENOMIC DNA]</scope>
    <source>
        <strain evidence="9 10">ZSDE20</strain>
    </source>
</reference>
<evidence type="ECO:0000256" key="7">
    <source>
        <dbReference type="ARBA" id="ARBA00023136"/>
    </source>
</evidence>
<feature type="transmembrane region" description="Helical" evidence="8">
    <location>
        <begin position="28"/>
        <end position="47"/>
    </location>
</feature>
<evidence type="ECO:0000256" key="3">
    <source>
        <dbReference type="ARBA" id="ARBA00022448"/>
    </source>
</evidence>
<protein>
    <submittedName>
        <fullName evidence="9">C4-dicarboxylate transporter DcuC</fullName>
    </submittedName>
</protein>
<dbReference type="InterPro" id="IPR018385">
    <property type="entry name" value="C4_dicarb_anaerob_car-like"/>
</dbReference>
<dbReference type="Proteomes" id="UP001524460">
    <property type="component" value="Unassembled WGS sequence"/>
</dbReference>
<evidence type="ECO:0000313" key="10">
    <source>
        <dbReference type="Proteomes" id="UP001524460"/>
    </source>
</evidence>
<sequence>MLIQEIIGLLVIAVTVYALIKQYEPRTVLLIGGLVLACVSLDPMSAFDSFASRMTTGSLIMAICSGIGFAGVVSATRCDEHLVGLLSKPLSKMGVFLVPAVTVVTMAVNVAIPSAAGCTASVGAVLIPFAIRAGVAPAMAAASVVIGTFASFGNPDLSHNVFISELAGLDNPVDVVLQNANRLFMLCGLTVVGITLTAFWRKDISKVVDNRALQFEEGFRPRVLPAMAPFLPLVILFGGRTVWPAIETQVPQAMLIGTVVCILVTGNLRKTEKVVTSFFDGAGQSYGTVMGLIISATVFSTGLRSVGLVDSLIDILTQYTELARWGGSLGPFLLGVISGSGDAAAFAFNEAVTPSSEQFGMTIIDLGTLSSLSGALGRTMSPIAGAVILAAGLAKCSPIEIVRRTAPIMVVSVMVTAVVFV</sequence>
<keyword evidence="10" id="KW-1185">Reference proteome</keyword>
<dbReference type="EMBL" id="JANEYT010000043">
    <property type="protein sequence ID" value="MCQ1059683.1"/>
    <property type="molecule type" value="Genomic_DNA"/>
</dbReference>
<proteinExistence type="inferred from homology"/>
<comment type="similarity">
    <text evidence="2">Belongs to the DcuC/DcuD transporter (TC 2.A.61) family.</text>
</comment>
<dbReference type="InterPro" id="IPR004669">
    <property type="entry name" value="C4_dicarb_anaerob_car"/>
</dbReference>
<comment type="caution">
    <text evidence="9">The sequence shown here is derived from an EMBL/GenBank/DDBJ whole genome shotgun (WGS) entry which is preliminary data.</text>
</comment>